<dbReference type="GO" id="GO:0030527">
    <property type="term" value="F:structural constituent of chromatin"/>
    <property type="evidence" value="ECO:0007669"/>
    <property type="project" value="InterPro"/>
</dbReference>
<evidence type="ECO:0000313" key="8">
    <source>
        <dbReference type="Proteomes" id="UP000216533"/>
    </source>
</evidence>
<accession>A0A255EJX0</accession>
<evidence type="ECO:0000256" key="1">
    <source>
        <dbReference type="ARBA" id="ARBA00023067"/>
    </source>
</evidence>
<dbReference type="AlphaFoldDB" id="A0A255EER6"/>
<dbReference type="Pfam" id="PF00216">
    <property type="entry name" value="Bac_DNA_binding"/>
    <property type="match status" value="1"/>
</dbReference>
<dbReference type="GO" id="GO:0003677">
    <property type="term" value="F:DNA binding"/>
    <property type="evidence" value="ECO:0007669"/>
    <property type="project" value="UniProtKB-KW"/>
</dbReference>
<dbReference type="EMBL" id="NMVJ01000006">
    <property type="protein sequence ID" value="OYN91271.1"/>
    <property type="molecule type" value="Genomic_DNA"/>
</dbReference>
<protein>
    <submittedName>
        <fullName evidence="5">DNA-binding protein HU</fullName>
    </submittedName>
</protein>
<keyword evidence="2 5" id="KW-0238">DNA-binding</keyword>
<evidence type="ECO:0000313" key="7">
    <source>
        <dbReference type="Proteomes" id="UP000216300"/>
    </source>
</evidence>
<evidence type="ECO:0000313" key="6">
    <source>
        <dbReference type="EMBL" id="OYN91271.1"/>
    </source>
</evidence>
<dbReference type="RefSeq" id="WP_094449725.1">
    <property type="nucleotide sequence ID" value="NZ_NMVI01000007.1"/>
</dbReference>
<gene>
    <name evidence="6" type="ORF">CGZ91_07435</name>
    <name evidence="5" type="ORF">CGZ92_02105</name>
</gene>
<evidence type="ECO:0000256" key="3">
    <source>
        <dbReference type="RuleBase" id="RU003939"/>
    </source>
</evidence>
<dbReference type="InterPro" id="IPR000119">
    <property type="entry name" value="Hist_DNA-bd"/>
</dbReference>
<keyword evidence="7" id="KW-1185">Reference proteome</keyword>
<feature type="region of interest" description="Disordered" evidence="4">
    <location>
        <begin position="48"/>
        <end position="74"/>
    </location>
</feature>
<dbReference type="OrthoDB" id="9799835at2"/>
<dbReference type="Proteomes" id="UP000216300">
    <property type="component" value="Unassembled WGS sequence"/>
</dbReference>
<proteinExistence type="inferred from homology"/>
<evidence type="ECO:0000313" key="5">
    <source>
        <dbReference type="EMBL" id="OYN90044.1"/>
    </source>
</evidence>
<dbReference type="PANTHER" id="PTHR33175">
    <property type="entry name" value="DNA-BINDING PROTEIN HU"/>
    <property type="match status" value="1"/>
</dbReference>
<evidence type="ECO:0000256" key="2">
    <source>
        <dbReference type="ARBA" id="ARBA00023125"/>
    </source>
</evidence>
<dbReference type="PRINTS" id="PR01727">
    <property type="entry name" value="DNABINDINGHU"/>
</dbReference>
<dbReference type="InterPro" id="IPR010992">
    <property type="entry name" value="IHF-like_DNA-bd_dom_sf"/>
</dbReference>
<dbReference type="SUPFAM" id="SSF47729">
    <property type="entry name" value="IHF-like DNA-binding proteins"/>
    <property type="match status" value="1"/>
</dbReference>
<dbReference type="GO" id="GO:0030261">
    <property type="term" value="P:chromosome condensation"/>
    <property type="evidence" value="ECO:0007669"/>
    <property type="project" value="UniProtKB-KW"/>
</dbReference>
<dbReference type="Gene3D" id="4.10.520.10">
    <property type="entry name" value="IHF-like DNA-binding proteins"/>
    <property type="match status" value="1"/>
</dbReference>
<reference evidence="7 8" key="1">
    <citation type="submission" date="2017-07" db="EMBL/GenBank/DDBJ databases">
        <title>Draft whole genome sequences of clinical Proprionibacteriaceae strains.</title>
        <authorList>
            <person name="Bernier A.-M."/>
            <person name="Bernard K."/>
            <person name="Domingo M.-C."/>
        </authorList>
    </citation>
    <scope>NUCLEOTIDE SEQUENCE [LARGE SCALE GENOMIC DNA]</scope>
    <source>
        <strain evidence="6 7">NML 150081</strain>
        <strain evidence="5 8">NML 160184</strain>
    </source>
</reference>
<dbReference type="CDD" id="cd13831">
    <property type="entry name" value="HU"/>
    <property type="match status" value="1"/>
</dbReference>
<dbReference type="SMART" id="SM00411">
    <property type="entry name" value="BHL"/>
    <property type="match status" value="1"/>
</dbReference>
<dbReference type="Proteomes" id="UP000216533">
    <property type="component" value="Unassembled WGS sequence"/>
</dbReference>
<sequence>MNKAELITALAEHYDGNKAEAGRALDAVVQTITAAVVDGEKVTITGFGSFSKGHRGPRTVRNPRTGEQSQSKAVDYPKFSAGSLLKAYVSGEKKLPTK</sequence>
<dbReference type="PANTHER" id="PTHR33175:SF3">
    <property type="entry name" value="DNA-BINDING PROTEIN HU-BETA"/>
    <property type="match status" value="1"/>
</dbReference>
<evidence type="ECO:0000256" key="4">
    <source>
        <dbReference type="SAM" id="MobiDB-lite"/>
    </source>
</evidence>
<keyword evidence="1" id="KW-0226">DNA condensation</keyword>
<name>A0A255EER6_9ACTN</name>
<dbReference type="GO" id="GO:0005829">
    <property type="term" value="C:cytosol"/>
    <property type="evidence" value="ECO:0007669"/>
    <property type="project" value="TreeGrafter"/>
</dbReference>
<comment type="similarity">
    <text evidence="3">Belongs to the bacterial histone-like protein family.</text>
</comment>
<comment type="caution">
    <text evidence="5">The sequence shown here is derived from an EMBL/GenBank/DDBJ whole genome shotgun (WGS) entry which is preliminary data.</text>
</comment>
<accession>A0A255EER6</accession>
<dbReference type="EMBL" id="NMVI01000007">
    <property type="protein sequence ID" value="OYN90044.1"/>
    <property type="molecule type" value="Genomic_DNA"/>
</dbReference>
<organism evidence="5 8">
    <name type="scientific">Parenemella sanctibonifatiensis</name>
    <dbReference type="NCBI Taxonomy" id="2016505"/>
    <lineage>
        <taxon>Bacteria</taxon>
        <taxon>Bacillati</taxon>
        <taxon>Actinomycetota</taxon>
        <taxon>Actinomycetes</taxon>
        <taxon>Propionibacteriales</taxon>
        <taxon>Propionibacteriaceae</taxon>
        <taxon>Parenemella</taxon>
    </lineage>
</organism>